<accession>A0A5K1B9L8</accession>
<dbReference type="Gramene" id="NC3G0142160.1">
    <property type="protein sequence ID" value="NC3G0142160.1:cds"/>
    <property type="gene ID" value="NC3G0142160"/>
</dbReference>
<organism evidence="2">
    <name type="scientific">Nymphaea colorata</name>
    <name type="common">pocket water lily</name>
    <dbReference type="NCBI Taxonomy" id="210225"/>
    <lineage>
        <taxon>Eukaryota</taxon>
        <taxon>Viridiplantae</taxon>
        <taxon>Streptophyta</taxon>
        <taxon>Embryophyta</taxon>
        <taxon>Tracheophyta</taxon>
        <taxon>Spermatophyta</taxon>
        <taxon>Magnoliopsida</taxon>
        <taxon>Nymphaeales</taxon>
        <taxon>Nymphaeaceae</taxon>
        <taxon>Nymphaea</taxon>
    </lineage>
</organism>
<dbReference type="AlphaFoldDB" id="A0A5K1B9L8"/>
<evidence type="ECO:0000313" key="2">
    <source>
        <dbReference type="EMBL" id="VVW11292.1"/>
    </source>
</evidence>
<feature type="region of interest" description="Disordered" evidence="1">
    <location>
        <begin position="1"/>
        <end position="27"/>
    </location>
</feature>
<proteinExistence type="predicted"/>
<evidence type="ECO:0000256" key="1">
    <source>
        <dbReference type="SAM" id="MobiDB-lite"/>
    </source>
</evidence>
<reference evidence="2" key="1">
    <citation type="submission" date="2019-09" db="EMBL/GenBank/DDBJ databases">
        <authorList>
            <person name="Zhang L."/>
        </authorList>
    </citation>
    <scope>NUCLEOTIDE SEQUENCE</scope>
</reference>
<gene>
    <name evidence="2" type="ORF">NYM_LOCUS14388</name>
</gene>
<dbReference type="EMBL" id="LR721781">
    <property type="protein sequence ID" value="VVW11292.1"/>
    <property type="molecule type" value="Genomic_DNA"/>
</dbReference>
<sequence length="132" mass="14540">MQSAKGKGVAHSDEMSTSQGQEDLTEMVNKLATDVTTHEDALGNAAESFGKMKDEMKVLWEQVADLVAMNRGLTDTVTTLQAKVKEFQVKNHTLQRPISVGGSDDRPARVDVQRSAKYNGTRDSRTIDNLLF</sequence>
<name>A0A5K1B9L8_9MAGN</name>
<protein>
    <submittedName>
        <fullName evidence="2">Uncharacterized protein</fullName>
    </submittedName>
</protein>